<sequence>MDTWLEAIILGIVQGLTEFLPISSSAHLRIASTLMGTGKDPGAAFIVFGILLGVLDLLGKRIYRLRDR</sequence>
<evidence type="ECO:0000256" key="17">
    <source>
        <dbReference type="SAM" id="Phobius"/>
    </source>
</evidence>
<evidence type="ECO:0000256" key="6">
    <source>
        <dbReference type="ARBA" id="ARBA00022692"/>
    </source>
</evidence>
<evidence type="ECO:0000256" key="2">
    <source>
        <dbReference type="ARBA" id="ARBA00010621"/>
    </source>
</evidence>
<evidence type="ECO:0000256" key="10">
    <source>
        <dbReference type="ARBA" id="ARBA00022989"/>
    </source>
</evidence>
<evidence type="ECO:0000256" key="14">
    <source>
        <dbReference type="ARBA" id="ARBA00032707"/>
    </source>
</evidence>
<evidence type="ECO:0000256" key="16">
    <source>
        <dbReference type="ARBA" id="ARBA00047594"/>
    </source>
</evidence>
<gene>
    <name evidence="18" type="ORF">GCM10025881_00690</name>
</gene>
<keyword evidence="9" id="KW-0573">Peptidoglycan synthesis</keyword>
<keyword evidence="12" id="KW-0046">Antibiotic resistance</keyword>
<evidence type="ECO:0000256" key="7">
    <source>
        <dbReference type="ARBA" id="ARBA00022801"/>
    </source>
</evidence>
<comment type="subcellular location">
    <subcellularLocation>
        <location evidence="1">Cell membrane</location>
        <topology evidence="1">Multi-pass membrane protein</topology>
    </subcellularLocation>
</comment>
<proteinExistence type="inferred from homology"/>
<keyword evidence="5" id="KW-1003">Cell membrane</keyword>
<evidence type="ECO:0000256" key="9">
    <source>
        <dbReference type="ARBA" id="ARBA00022984"/>
    </source>
</evidence>
<dbReference type="EC" id="3.6.1.27" evidence="3"/>
<dbReference type="InterPro" id="IPR003824">
    <property type="entry name" value="UppP"/>
</dbReference>
<evidence type="ECO:0000256" key="3">
    <source>
        <dbReference type="ARBA" id="ARBA00012374"/>
    </source>
</evidence>
<dbReference type="PANTHER" id="PTHR30622:SF4">
    <property type="entry name" value="UNDECAPRENYL-DIPHOSPHATASE"/>
    <property type="match status" value="1"/>
</dbReference>
<evidence type="ECO:0000256" key="13">
    <source>
        <dbReference type="ARBA" id="ARBA00023316"/>
    </source>
</evidence>
<evidence type="ECO:0000313" key="19">
    <source>
        <dbReference type="Proteomes" id="UP001157034"/>
    </source>
</evidence>
<dbReference type="EMBL" id="BSVB01000001">
    <property type="protein sequence ID" value="GMA93245.1"/>
    <property type="molecule type" value="Genomic_DNA"/>
</dbReference>
<dbReference type="Proteomes" id="UP001157034">
    <property type="component" value="Unassembled WGS sequence"/>
</dbReference>
<evidence type="ECO:0000313" key="18">
    <source>
        <dbReference type="EMBL" id="GMA93245.1"/>
    </source>
</evidence>
<dbReference type="Pfam" id="PF02673">
    <property type="entry name" value="BacA"/>
    <property type="match status" value="1"/>
</dbReference>
<keyword evidence="19" id="KW-1185">Reference proteome</keyword>
<keyword evidence="11 17" id="KW-0472">Membrane</keyword>
<dbReference type="PANTHER" id="PTHR30622">
    <property type="entry name" value="UNDECAPRENYL-DIPHOSPHATASE"/>
    <property type="match status" value="1"/>
</dbReference>
<reference evidence="19" key="1">
    <citation type="journal article" date="2019" name="Int. J. Syst. Evol. Microbiol.">
        <title>The Global Catalogue of Microorganisms (GCM) 10K type strain sequencing project: providing services to taxonomists for standard genome sequencing and annotation.</title>
        <authorList>
            <consortium name="The Broad Institute Genomics Platform"/>
            <consortium name="The Broad Institute Genome Sequencing Center for Infectious Disease"/>
            <person name="Wu L."/>
            <person name="Ma J."/>
        </authorList>
    </citation>
    <scope>NUCLEOTIDE SEQUENCE [LARGE SCALE GENOMIC DNA]</scope>
    <source>
        <strain evidence="19">NBRC 108894</strain>
    </source>
</reference>
<keyword evidence="13" id="KW-0961">Cell wall biogenesis/degradation</keyword>
<comment type="catalytic activity">
    <reaction evidence="16">
        <text>di-trans,octa-cis-undecaprenyl diphosphate + H2O = di-trans,octa-cis-undecaprenyl phosphate + phosphate + H(+)</text>
        <dbReference type="Rhea" id="RHEA:28094"/>
        <dbReference type="ChEBI" id="CHEBI:15377"/>
        <dbReference type="ChEBI" id="CHEBI:15378"/>
        <dbReference type="ChEBI" id="CHEBI:43474"/>
        <dbReference type="ChEBI" id="CHEBI:58405"/>
        <dbReference type="ChEBI" id="CHEBI:60392"/>
        <dbReference type="EC" id="3.6.1.27"/>
    </reaction>
</comment>
<evidence type="ECO:0000256" key="4">
    <source>
        <dbReference type="ARBA" id="ARBA00021581"/>
    </source>
</evidence>
<evidence type="ECO:0000256" key="1">
    <source>
        <dbReference type="ARBA" id="ARBA00004651"/>
    </source>
</evidence>
<organism evidence="18 19">
    <name type="scientific">Pseudolysinimonas kribbensis</name>
    <dbReference type="NCBI Taxonomy" id="433641"/>
    <lineage>
        <taxon>Bacteria</taxon>
        <taxon>Bacillati</taxon>
        <taxon>Actinomycetota</taxon>
        <taxon>Actinomycetes</taxon>
        <taxon>Micrococcales</taxon>
        <taxon>Microbacteriaceae</taxon>
        <taxon>Pseudolysinimonas</taxon>
    </lineage>
</organism>
<comment type="caution">
    <text evidence="18">The sequence shown here is derived from an EMBL/GenBank/DDBJ whole genome shotgun (WGS) entry which is preliminary data.</text>
</comment>
<accession>A0ABQ6K124</accession>
<keyword evidence="6 17" id="KW-0812">Transmembrane</keyword>
<evidence type="ECO:0000256" key="12">
    <source>
        <dbReference type="ARBA" id="ARBA00023251"/>
    </source>
</evidence>
<protein>
    <recommendedName>
        <fullName evidence="4">Undecaprenyl-diphosphatase</fullName>
        <ecNumber evidence="3">3.6.1.27</ecNumber>
    </recommendedName>
    <alternativeName>
        <fullName evidence="15">Bacitracin resistance protein</fullName>
    </alternativeName>
    <alternativeName>
        <fullName evidence="14">Undecaprenyl pyrophosphate phosphatase</fullName>
    </alternativeName>
</protein>
<comment type="similarity">
    <text evidence="2">Belongs to the UppP family.</text>
</comment>
<keyword evidence="8" id="KW-0133">Cell shape</keyword>
<evidence type="ECO:0000256" key="11">
    <source>
        <dbReference type="ARBA" id="ARBA00023136"/>
    </source>
</evidence>
<feature type="transmembrane region" description="Helical" evidence="17">
    <location>
        <begin position="42"/>
        <end position="59"/>
    </location>
</feature>
<evidence type="ECO:0000256" key="5">
    <source>
        <dbReference type="ARBA" id="ARBA00022475"/>
    </source>
</evidence>
<evidence type="ECO:0000256" key="8">
    <source>
        <dbReference type="ARBA" id="ARBA00022960"/>
    </source>
</evidence>
<name>A0ABQ6K124_9MICO</name>
<evidence type="ECO:0000256" key="15">
    <source>
        <dbReference type="ARBA" id="ARBA00032932"/>
    </source>
</evidence>
<keyword evidence="7" id="KW-0378">Hydrolase</keyword>
<keyword evidence="10 17" id="KW-1133">Transmembrane helix</keyword>